<dbReference type="RefSeq" id="WP_344605683.1">
    <property type="nucleotide sequence ID" value="NZ_BAAATK010000028.1"/>
</dbReference>
<gene>
    <name evidence="2" type="ORF">GCM10010421_41770</name>
</gene>
<protein>
    <recommendedName>
        <fullName evidence="4">PE-PGRS family protein</fullName>
    </recommendedName>
</protein>
<dbReference type="EMBL" id="BAAATK010000028">
    <property type="protein sequence ID" value="GAA2445993.1"/>
    <property type="molecule type" value="Genomic_DNA"/>
</dbReference>
<accession>A0ABN3K0M1</accession>
<proteinExistence type="predicted"/>
<sequence>MIGNLFTVAEWDAGRLRRVLADLLAVPDEEVDVADADADQEGRRWEAPVLCTYRRLPPGDLALELDVTVGERAAGGLTEKGLAHGIAAGAGGPVLYPSDLGLPSAYWIAVPDGRAVRCRLEAVETGEDTAYRVDAVEEPVADLPGAHVGPLPEVLDRQPVATPLSDAFLAGRPTGPAASVEGRLHHHLRVWERLARRMESGWSPSGRYREDLFRRDLEARDELARLAREAGGTCADALRSVVGPLDRVVLEHTEPEEGDAAARADDRPGRDENAEGWWWHRRPRRIPW</sequence>
<reference evidence="2 3" key="1">
    <citation type="journal article" date="2019" name="Int. J. Syst. Evol. Microbiol.">
        <title>The Global Catalogue of Microorganisms (GCM) 10K type strain sequencing project: providing services to taxonomists for standard genome sequencing and annotation.</title>
        <authorList>
            <consortium name="The Broad Institute Genomics Platform"/>
            <consortium name="The Broad Institute Genome Sequencing Center for Infectious Disease"/>
            <person name="Wu L."/>
            <person name="Ma J."/>
        </authorList>
    </citation>
    <scope>NUCLEOTIDE SEQUENCE [LARGE SCALE GENOMIC DNA]</scope>
    <source>
        <strain evidence="2 3">JCM 6922</strain>
    </source>
</reference>
<evidence type="ECO:0000256" key="1">
    <source>
        <dbReference type="SAM" id="MobiDB-lite"/>
    </source>
</evidence>
<evidence type="ECO:0008006" key="4">
    <source>
        <dbReference type="Google" id="ProtNLM"/>
    </source>
</evidence>
<comment type="caution">
    <text evidence="2">The sequence shown here is derived from an EMBL/GenBank/DDBJ whole genome shotgun (WGS) entry which is preliminary data.</text>
</comment>
<keyword evidence="3" id="KW-1185">Reference proteome</keyword>
<feature type="region of interest" description="Disordered" evidence="1">
    <location>
        <begin position="252"/>
        <end position="271"/>
    </location>
</feature>
<dbReference type="Proteomes" id="UP001500460">
    <property type="component" value="Unassembled WGS sequence"/>
</dbReference>
<name>A0ABN3K0M1_9ACTN</name>
<evidence type="ECO:0000313" key="2">
    <source>
        <dbReference type="EMBL" id="GAA2445993.1"/>
    </source>
</evidence>
<organism evidence="2 3">
    <name type="scientific">Streptomyces glaucus</name>
    <dbReference type="NCBI Taxonomy" id="284029"/>
    <lineage>
        <taxon>Bacteria</taxon>
        <taxon>Bacillati</taxon>
        <taxon>Actinomycetota</taxon>
        <taxon>Actinomycetes</taxon>
        <taxon>Kitasatosporales</taxon>
        <taxon>Streptomycetaceae</taxon>
        <taxon>Streptomyces</taxon>
    </lineage>
</organism>
<evidence type="ECO:0000313" key="3">
    <source>
        <dbReference type="Proteomes" id="UP001500460"/>
    </source>
</evidence>